<evidence type="ECO:0008006" key="4">
    <source>
        <dbReference type="Google" id="ProtNLM"/>
    </source>
</evidence>
<evidence type="ECO:0000313" key="2">
    <source>
        <dbReference type="EMBL" id="KAJ7005954.1"/>
    </source>
</evidence>
<keyword evidence="3" id="KW-1185">Reference proteome</keyword>
<feature type="signal peptide" evidence="1">
    <location>
        <begin position="1"/>
        <end position="21"/>
    </location>
</feature>
<proteinExistence type="predicted"/>
<evidence type="ECO:0000256" key="1">
    <source>
        <dbReference type="SAM" id="SignalP"/>
    </source>
</evidence>
<evidence type="ECO:0000313" key="3">
    <source>
        <dbReference type="Proteomes" id="UP001164929"/>
    </source>
</evidence>
<reference evidence="2" key="1">
    <citation type="journal article" date="2023" name="Mol. Ecol. Resour.">
        <title>Chromosome-level genome assembly of a triploid poplar Populus alba 'Berolinensis'.</title>
        <authorList>
            <person name="Chen S."/>
            <person name="Yu Y."/>
            <person name="Wang X."/>
            <person name="Wang S."/>
            <person name="Zhang T."/>
            <person name="Zhou Y."/>
            <person name="He R."/>
            <person name="Meng N."/>
            <person name="Wang Y."/>
            <person name="Liu W."/>
            <person name="Liu Z."/>
            <person name="Liu J."/>
            <person name="Guo Q."/>
            <person name="Huang H."/>
            <person name="Sederoff R.R."/>
            <person name="Wang G."/>
            <person name="Qu G."/>
            <person name="Chen S."/>
        </authorList>
    </citation>
    <scope>NUCLEOTIDE SEQUENCE</scope>
    <source>
        <strain evidence="2">SC-2020</strain>
    </source>
</reference>
<name>A0AAD6RBQ1_9ROSI</name>
<protein>
    <recommendedName>
        <fullName evidence="4">Secreted protein</fullName>
    </recommendedName>
</protein>
<dbReference type="EMBL" id="JAQIZT010000002">
    <property type="protein sequence ID" value="KAJ7005954.1"/>
    <property type="molecule type" value="Genomic_DNA"/>
</dbReference>
<gene>
    <name evidence="2" type="ORF">NC653_005331</name>
</gene>
<organism evidence="2 3">
    <name type="scientific">Populus alba x Populus x berolinensis</name>
    <dbReference type="NCBI Taxonomy" id="444605"/>
    <lineage>
        <taxon>Eukaryota</taxon>
        <taxon>Viridiplantae</taxon>
        <taxon>Streptophyta</taxon>
        <taxon>Embryophyta</taxon>
        <taxon>Tracheophyta</taxon>
        <taxon>Spermatophyta</taxon>
        <taxon>Magnoliopsida</taxon>
        <taxon>eudicotyledons</taxon>
        <taxon>Gunneridae</taxon>
        <taxon>Pentapetalae</taxon>
        <taxon>rosids</taxon>
        <taxon>fabids</taxon>
        <taxon>Malpighiales</taxon>
        <taxon>Salicaceae</taxon>
        <taxon>Saliceae</taxon>
        <taxon>Populus</taxon>
    </lineage>
</organism>
<dbReference type="Proteomes" id="UP001164929">
    <property type="component" value="Chromosome 2"/>
</dbReference>
<comment type="caution">
    <text evidence="2">The sequence shown here is derived from an EMBL/GenBank/DDBJ whole genome shotgun (WGS) entry which is preliminary data.</text>
</comment>
<keyword evidence="1" id="KW-0732">Signal</keyword>
<dbReference type="AlphaFoldDB" id="A0AAD6RBQ1"/>
<feature type="chain" id="PRO_5042114214" description="Secreted protein" evidence="1">
    <location>
        <begin position="22"/>
        <end position="86"/>
    </location>
</feature>
<accession>A0AAD6RBQ1</accession>
<sequence length="86" mass="10085">MPITLMPWSQLRLSLLACITSWQISNYNKLDATIYCIKSVQLMKATRAPHFNPFKNLTSCRLKGTYMFWLFLPRLIPWSRGVTVYV</sequence>